<dbReference type="SUPFAM" id="SSF55874">
    <property type="entry name" value="ATPase domain of HSP90 chaperone/DNA topoisomerase II/histidine kinase"/>
    <property type="match status" value="1"/>
</dbReference>
<dbReference type="InterPro" id="IPR003594">
    <property type="entry name" value="HATPase_dom"/>
</dbReference>
<evidence type="ECO:0000313" key="12">
    <source>
        <dbReference type="Proteomes" id="UP001525961"/>
    </source>
</evidence>
<evidence type="ECO:0000256" key="1">
    <source>
        <dbReference type="ARBA" id="ARBA00000085"/>
    </source>
</evidence>
<keyword evidence="4" id="KW-0808">Transferase</keyword>
<dbReference type="InterPro" id="IPR004358">
    <property type="entry name" value="Sig_transdc_His_kin-like_C"/>
</dbReference>
<proteinExistence type="predicted"/>
<dbReference type="SMART" id="SM00091">
    <property type="entry name" value="PAS"/>
    <property type="match status" value="4"/>
</dbReference>
<dbReference type="InterPro" id="IPR003661">
    <property type="entry name" value="HisK_dim/P_dom"/>
</dbReference>
<dbReference type="Gene3D" id="1.10.287.130">
    <property type="match status" value="1"/>
</dbReference>
<evidence type="ECO:0000313" key="11">
    <source>
        <dbReference type="EMBL" id="MCT7976148.1"/>
    </source>
</evidence>
<keyword evidence="3" id="KW-0597">Phosphoprotein</keyword>
<dbReference type="RefSeq" id="WP_261200662.1">
    <property type="nucleotide sequence ID" value="NZ_JAMXFA010000001.1"/>
</dbReference>
<accession>A0ABT2N0F0</accession>
<dbReference type="PROSITE" id="PS50109">
    <property type="entry name" value="HIS_KIN"/>
    <property type="match status" value="1"/>
</dbReference>
<dbReference type="CDD" id="cd00130">
    <property type="entry name" value="PAS"/>
    <property type="match status" value="2"/>
</dbReference>
<feature type="coiled-coil region" evidence="6">
    <location>
        <begin position="508"/>
        <end position="556"/>
    </location>
</feature>
<dbReference type="PRINTS" id="PR00344">
    <property type="entry name" value="BCTRLSENSOR"/>
</dbReference>
<protein>
    <recommendedName>
        <fullName evidence="2">histidine kinase</fullName>
        <ecNumber evidence="2">2.7.13.3</ecNumber>
    </recommendedName>
</protein>
<name>A0ABT2N0F0_9CYAN</name>
<reference evidence="11 12" key="1">
    <citation type="journal article" date="2022" name="Front. Microbiol.">
        <title>High genomic differentiation and limited gene flow indicate recent cryptic speciation within the genus Laspinema (cyanobacteria).</title>
        <authorList>
            <person name="Stanojkovic A."/>
            <person name="Skoupy S."/>
            <person name="Skaloud P."/>
            <person name="Dvorak P."/>
        </authorList>
    </citation>
    <scope>NUCLEOTIDE SEQUENCE [LARGE SCALE GENOMIC DNA]</scope>
    <source>
        <strain evidence="11 12">D3b</strain>
    </source>
</reference>
<dbReference type="PANTHER" id="PTHR43065">
    <property type="entry name" value="SENSOR HISTIDINE KINASE"/>
    <property type="match status" value="1"/>
</dbReference>
<sequence>MQQISVNHSLKVQPNPNLNSNNPKTTRSAPAKIPTAFQQSEGVLSQFVEYVPAAVAMVDRQMRYLAWSRRWYSEYGSGDRICAIGRSHYELFPHLGESWQQRYQHCIETGEPLCHEDCLLKPNGKQEWVKWDIQPWLAADGEIGGLIMSAELVTECKQLADALQLTQFAMDKAADAVLWMTPDARFSYVNEAACQLLGYTPEELRTLTVSQIDPAFSPPIWAEHWRAIKQFQTFTFESHFLTQQNHAIPVEVRVNYLTFNGQEYHCAFVRDISERKQAEADLHNANEQLQAVLDAVPGLVSWVSSDLRYLGVNRHLAAAFQMPADSFADRPVGFLQTSPKFSEMVQDFFARPELTQSTEITLESKGGTRSYLVVSQKYQKGTKAVFIGIDISDRKQMEVALRRSETLYRTLAKNFPNGTVCLFDPELRHTLAEGTELPKVGLSKELIEGKTLAEAFPSDIAALYEPLYRDALAGQESVTEVPFGSRLYLTHTLPLKNEQGEAIAGMIMTQNITERKQAEDALRRSEERFRQKAEELKQTLQELKQTQTQLIQTEKMSSLGQLVAGVAHEINNPVSFIYGNIAHARQYVRDLLALLELYGEEYPEPTPKIQQQIEGIGLNFLMEDFPKLMSSMQVGADRIREVVLSLRNFSRLDQAQKKSVNIHEGIDSTLLILQNRLKAKAGMSSIEVIKEYGELPPIECYAGQLNQVFMNLLGNAIDVLEEEGKEQIQKRGKGQILSGSSTGNFTPRICIRTERVGDRAVIRISDNGRGMTAETKKHIFEPFFTTKNPGKGTGLGLSISYQIVVEKHRGQIDCKSGPGLGTEFIMTLPIP</sequence>
<gene>
    <name evidence="11" type="ORF">NG792_00230</name>
</gene>
<keyword evidence="4" id="KW-0418">Kinase</keyword>
<evidence type="ECO:0000256" key="5">
    <source>
        <dbReference type="ARBA" id="ARBA00023012"/>
    </source>
</evidence>
<dbReference type="CDD" id="cd00082">
    <property type="entry name" value="HisKA"/>
    <property type="match status" value="1"/>
</dbReference>
<evidence type="ECO:0000256" key="2">
    <source>
        <dbReference type="ARBA" id="ARBA00012438"/>
    </source>
</evidence>
<dbReference type="Gene3D" id="3.30.565.10">
    <property type="entry name" value="Histidine kinase-like ATPase, C-terminal domain"/>
    <property type="match status" value="1"/>
</dbReference>
<dbReference type="InterPro" id="IPR000014">
    <property type="entry name" value="PAS"/>
</dbReference>
<dbReference type="InterPro" id="IPR035965">
    <property type="entry name" value="PAS-like_dom_sf"/>
</dbReference>
<organism evidence="11 12">
    <name type="scientific">Laspinema olomoucense D3b</name>
    <dbReference type="NCBI Taxonomy" id="2953688"/>
    <lineage>
        <taxon>Bacteria</taxon>
        <taxon>Bacillati</taxon>
        <taxon>Cyanobacteriota</taxon>
        <taxon>Cyanophyceae</taxon>
        <taxon>Oscillatoriophycideae</taxon>
        <taxon>Oscillatoriales</taxon>
        <taxon>Laspinemataceae</taxon>
        <taxon>Laspinema</taxon>
        <taxon>Laspinema olomoucense</taxon>
    </lineage>
</organism>
<dbReference type="PROSITE" id="PS50112">
    <property type="entry name" value="PAS"/>
    <property type="match status" value="1"/>
</dbReference>
<feature type="region of interest" description="Disordered" evidence="7">
    <location>
        <begin position="1"/>
        <end position="29"/>
    </location>
</feature>
<dbReference type="InterPro" id="IPR005467">
    <property type="entry name" value="His_kinase_dom"/>
</dbReference>
<feature type="domain" description="PAC" evidence="10">
    <location>
        <begin position="472"/>
        <end position="524"/>
    </location>
</feature>
<feature type="domain" description="PAS" evidence="9">
    <location>
        <begin position="162"/>
        <end position="204"/>
    </location>
</feature>
<dbReference type="PANTHER" id="PTHR43065:SF50">
    <property type="entry name" value="HISTIDINE KINASE"/>
    <property type="match status" value="1"/>
</dbReference>
<evidence type="ECO:0000259" key="10">
    <source>
        <dbReference type="PROSITE" id="PS50113"/>
    </source>
</evidence>
<dbReference type="Pfam" id="PF08448">
    <property type="entry name" value="PAS_4"/>
    <property type="match status" value="2"/>
</dbReference>
<dbReference type="Gene3D" id="3.30.450.20">
    <property type="entry name" value="PAS domain"/>
    <property type="match status" value="4"/>
</dbReference>
<keyword evidence="6" id="KW-0175">Coiled coil</keyword>
<dbReference type="NCBIfam" id="TIGR00229">
    <property type="entry name" value="sensory_box"/>
    <property type="match status" value="2"/>
</dbReference>
<feature type="domain" description="Histidine kinase" evidence="8">
    <location>
        <begin position="565"/>
        <end position="831"/>
    </location>
</feature>
<dbReference type="InterPro" id="IPR000700">
    <property type="entry name" value="PAS-assoc_C"/>
</dbReference>
<evidence type="ECO:0000256" key="3">
    <source>
        <dbReference type="ARBA" id="ARBA00022553"/>
    </source>
</evidence>
<dbReference type="EC" id="2.7.13.3" evidence="2"/>
<comment type="caution">
    <text evidence="11">The sequence shown here is derived from an EMBL/GenBank/DDBJ whole genome shotgun (WGS) entry which is preliminary data.</text>
</comment>
<evidence type="ECO:0000259" key="8">
    <source>
        <dbReference type="PROSITE" id="PS50109"/>
    </source>
</evidence>
<dbReference type="InterPro" id="IPR036890">
    <property type="entry name" value="HATPase_C_sf"/>
</dbReference>
<dbReference type="Proteomes" id="UP001525961">
    <property type="component" value="Unassembled WGS sequence"/>
</dbReference>
<dbReference type="Pfam" id="PF13426">
    <property type="entry name" value="PAS_9"/>
    <property type="match status" value="1"/>
</dbReference>
<dbReference type="SUPFAM" id="SSF47384">
    <property type="entry name" value="Homodimeric domain of signal transducing histidine kinase"/>
    <property type="match status" value="1"/>
</dbReference>
<dbReference type="InterPro" id="IPR013656">
    <property type="entry name" value="PAS_4"/>
</dbReference>
<dbReference type="PROSITE" id="PS50113">
    <property type="entry name" value="PAC"/>
    <property type="match status" value="1"/>
</dbReference>
<evidence type="ECO:0000256" key="4">
    <source>
        <dbReference type="ARBA" id="ARBA00022777"/>
    </source>
</evidence>
<dbReference type="Pfam" id="PF02518">
    <property type="entry name" value="HATPase_c"/>
    <property type="match status" value="1"/>
</dbReference>
<dbReference type="SMART" id="SM00387">
    <property type="entry name" value="HATPase_c"/>
    <property type="match status" value="1"/>
</dbReference>
<feature type="compositionally biased region" description="Polar residues" evidence="7">
    <location>
        <begin position="1"/>
        <end position="28"/>
    </location>
</feature>
<keyword evidence="12" id="KW-1185">Reference proteome</keyword>
<evidence type="ECO:0000259" key="9">
    <source>
        <dbReference type="PROSITE" id="PS50112"/>
    </source>
</evidence>
<comment type="catalytic activity">
    <reaction evidence="1">
        <text>ATP + protein L-histidine = ADP + protein N-phospho-L-histidine.</text>
        <dbReference type="EC" id="2.7.13.3"/>
    </reaction>
</comment>
<dbReference type="EMBL" id="JAMXFA010000001">
    <property type="protein sequence ID" value="MCT7976148.1"/>
    <property type="molecule type" value="Genomic_DNA"/>
</dbReference>
<keyword evidence="5" id="KW-0902">Two-component regulatory system</keyword>
<evidence type="ECO:0000256" key="7">
    <source>
        <dbReference type="SAM" id="MobiDB-lite"/>
    </source>
</evidence>
<dbReference type="SUPFAM" id="SSF55785">
    <property type="entry name" value="PYP-like sensor domain (PAS domain)"/>
    <property type="match status" value="4"/>
</dbReference>
<dbReference type="InterPro" id="IPR036097">
    <property type="entry name" value="HisK_dim/P_sf"/>
</dbReference>
<evidence type="ECO:0000256" key="6">
    <source>
        <dbReference type="SAM" id="Coils"/>
    </source>
</evidence>